<name>A0A6C0C471_9ZZZZ</name>
<evidence type="ECO:0000313" key="1">
    <source>
        <dbReference type="EMBL" id="QHS98574.1"/>
    </source>
</evidence>
<proteinExistence type="predicted"/>
<dbReference type="AlphaFoldDB" id="A0A6C0C471"/>
<reference evidence="1" key="1">
    <citation type="journal article" date="2020" name="Nature">
        <title>Giant virus diversity and host interactions through global metagenomics.</title>
        <authorList>
            <person name="Schulz F."/>
            <person name="Roux S."/>
            <person name="Paez-Espino D."/>
            <person name="Jungbluth S."/>
            <person name="Walsh D.A."/>
            <person name="Denef V.J."/>
            <person name="McMahon K.D."/>
            <person name="Konstantinidis K.T."/>
            <person name="Eloe-Fadrosh E.A."/>
            <person name="Kyrpides N.C."/>
            <person name="Woyke T."/>
        </authorList>
    </citation>
    <scope>NUCLEOTIDE SEQUENCE</scope>
    <source>
        <strain evidence="1">GVMAG-M-3300020185-18</strain>
    </source>
</reference>
<dbReference type="EMBL" id="MN739319">
    <property type="protein sequence ID" value="QHS98574.1"/>
    <property type="molecule type" value="Genomic_DNA"/>
</dbReference>
<sequence>MELSMMELPDEIWDYIKEFTFDWKRSHKQKFKYCTGNLLFESGEIYERWTYPPPVWQNTNDIIRDEYTLGVRDISWAPRPNLELTSITWNVNANKNGGWWCGYGWKRHPNLRKTPTFKLT</sequence>
<protein>
    <submittedName>
        <fullName evidence="1">Uncharacterized protein</fullName>
    </submittedName>
</protein>
<accession>A0A6C0C471</accession>
<organism evidence="1">
    <name type="scientific">viral metagenome</name>
    <dbReference type="NCBI Taxonomy" id="1070528"/>
    <lineage>
        <taxon>unclassified sequences</taxon>
        <taxon>metagenomes</taxon>
        <taxon>organismal metagenomes</taxon>
    </lineage>
</organism>